<accession>A0ABD1JHC5</accession>
<dbReference type="InterPro" id="IPR027417">
    <property type="entry name" value="P-loop_NTPase"/>
</dbReference>
<organism evidence="1 2">
    <name type="scientific">Coilia grayii</name>
    <name type="common">Gray's grenadier anchovy</name>
    <dbReference type="NCBI Taxonomy" id="363190"/>
    <lineage>
        <taxon>Eukaryota</taxon>
        <taxon>Metazoa</taxon>
        <taxon>Chordata</taxon>
        <taxon>Craniata</taxon>
        <taxon>Vertebrata</taxon>
        <taxon>Euteleostomi</taxon>
        <taxon>Actinopterygii</taxon>
        <taxon>Neopterygii</taxon>
        <taxon>Teleostei</taxon>
        <taxon>Clupei</taxon>
        <taxon>Clupeiformes</taxon>
        <taxon>Clupeoidei</taxon>
        <taxon>Engraulidae</taxon>
        <taxon>Coilinae</taxon>
        <taxon>Coilia</taxon>
    </lineage>
</organism>
<reference evidence="1 2" key="1">
    <citation type="submission" date="2024-09" db="EMBL/GenBank/DDBJ databases">
        <title>A chromosome-level genome assembly of Gray's grenadier anchovy, Coilia grayii.</title>
        <authorList>
            <person name="Fu Z."/>
        </authorList>
    </citation>
    <scope>NUCLEOTIDE SEQUENCE [LARGE SCALE GENOMIC DNA]</scope>
    <source>
        <strain evidence="1">G4</strain>
        <tissue evidence="1">Muscle</tissue>
    </source>
</reference>
<dbReference type="Gene3D" id="3.40.50.300">
    <property type="entry name" value="P-loop containing nucleotide triphosphate hydrolases"/>
    <property type="match status" value="1"/>
</dbReference>
<keyword evidence="2" id="KW-1185">Reference proteome</keyword>
<dbReference type="PANTHER" id="PTHR14241">
    <property type="entry name" value="INTERFERON-INDUCED PROTEIN 44"/>
    <property type="match status" value="1"/>
</dbReference>
<dbReference type="Proteomes" id="UP001591681">
    <property type="component" value="Unassembled WGS sequence"/>
</dbReference>
<dbReference type="EMBL" id="JBHFQA010000015">
    <property type="protein sequence ID" value="KAL2086459.1"/>
    <property type="molecule type" value="Genomic_DNA"/>
</dbReference>
<dbReference type="CDD" id="cd00882">
    <property type="entry name" value="Ras_like_GTPase"/>
    <property type="match status" value="1"/>
</dbReference>
<dbReference type="PANTHER" id="PTHR14241:SF1">
    <property type="entry name" value="INTERFERON-INDUCED PROTEIN 44-RELATED"/>
    <property type="match status" value="1"/>
</dbReference>
<comment type="caution">
    <text evidence="1">The sequence shown here is derived from an EMBL/GenBank/DDBJ whole genome shotgun (WGS) entry which is preliminary data.</text>
</comment>
<evidence type="ECO:0000313" key="1">
    <source>
        <dbReference type="EMBL" id="KAL2086459.1"/>
    </source>
</evidence>
<gene>
    <name evidence="1" type="ORF">ACEWY4_017518</name>
</gene>
<sequence>MSFFKKLFQSEQPPSHPLMDDDWRTTYWERKDEIIDGLRSLEVSNKSTARLHILLVGPVSAGKSSFINSIDSIFQGRMTCAAITDASSNESFTKMYQTHKIKNGIYGHYLPFVISDTMGLEEGYSKGLDPNYIVQAMQGQLKDGHVFSAGHPCVEKATSPTLDDKIHCLVMVVPAHTMTMVQQDVIEKIRDIREKATELKIPQVALLTKVDEACPEVKKDLRLVYRSKKIELKMTECHNRLGVNLSHIYPVKNYHKEAELSDDMDVLLLTAFKNILNFANDHVAEIPPTED</sequence>
<proteinExistence type="predicted"/>
<evidence type="ECO:0008006" key="3">
    <source>
        <dbReference type="Google" id="ProtNLM"/>
    </source>
</evidence>
<dbReference type="AlphaFoldDB" id="A0ABD1JHC5"/>
<name>A0ABD1JHC5_9TELE</name>
<protein>
    <recommendedName>
        <fullName evidence="3">Interferon-induced protein 44-like</fullName>
    </recommendedName>
</protein>
<evidence type="ECO:0000313" key="2">
    <source>
        <dbReference type="Proteomes" id="UP001591681"/>
    </source>
</evidence>
<dbReference type="SUPFAM" id="SSF52540">
    <property type="entry name" value="P-loop containing nucleoside triphosphate hydrolases"/>
    <property type="match status" value="1"/>
</dbReference>